<dbReference type="OrthoDB" id="2414662at2759"/>
<dbReference type="InterPro" id="IPR015422">
    <property type="entry name" value="PyrdxlP-dep_Trfase_small"/>
</dbReference>
<dbReference type="PANTHER" id="PTHR43807:SF20">
    <property type="entry name" value="FI04487P"/>
    <property type="match status" value="1"/>
</dbReference>
<evidence type="ECO:0000256" key="2">
    <source>
        <dbReference type="ARBA" id="ARBA00007441"/>
    </source>
</evidence>
<evidence type="ECO:0000313" key="9">
    <source>
        <dbReference type="RefSeq" id="XP_031556293.1"/>
    </source>
</evidence>
<dbReference type="InterPro" id="IPR015424">
    <property type="entry name" value="PyrdxlP-dep_Trfase"/>
</dbReference>
<evidence type="ECO:0000256" key="5">
    <source>
        <dbReference type="ARBA" id="ARBA00022898"/>
    </source>
</evidence>
<gene>
    <name evidence="9" type="primary">LOC116293035</name>
</gene>
<dbReference type="Gene3D" id="3.90.1150.10">
    <property type="entry name" value="Aspartate Aminotransferase, domain 1"/>
    <property type="match status" value="1"/>
</dbReference>
<comment type="cofactor">
    <cofactor evidence="1">
        <name>pyridoxal 5'-phosphate</name>
        <dbReference type="ChEBI" id="CHEBI:597326"/>
    </cofactor>
</comment>
<evidence type="ECO:0000256" key="3">
    <source>
        <dbReference type="ARBA" id="ARBA00022576"/>
    </source>
</evidence>
<evidence type="ECO:0000259" key="7">
    <source>
        <dbReference type="Pfam" id="PF00155"/>
    </source>
</evidence>
<dbReference type="GO" id="GO:0016212">
    <property type="term" value="F:kynurenine-oxoglutarate transaminase activity"/>
    <property type="evidence" value="ECO:0007669"/>
    <property type="project" value="TreeGrafter"/>
</dbReference>
<dbReference type="InParanoid" id="A0A6P8HMP6"/>
<feature type="domain" description="Aminotransferase class I/classII large" evidence="7">
    <location>
        <begin position="84"/>
        <end position="468"/>
    </location>
</feature>
<evidence type="ECO:0000256" key="6">
    <source>
        <dbReference type="ARBA" id="ARBA00024016"/>
    </source>
</evidence>
<comment type="pathway">
    <text evidence="6">Amino-acid degradation; L-kynurenine degradation; kynurenate from L-kynurenine: step 1/2.</text>
</comment>
<keyword evidence="4" id="KW-0808">Transferase</keyword>
<dbReference type="GO" id="GO:0030170">
    <property type="term" value="F:pyridoxal phosphate binding"/>
    <property type="evidence" value="ECO:0007669"/>
    <property type="project" value="InterPro"/>
</dbReference>
<comment type="similarity">
    <text evidence="2">Belongs to the class-I pyridoxal-phosphate-dependent aminotransferase family.</text>
</comment>
<evidence type="ECO:0000256" key="4">
    <source>
        <dbReference type="ARBA" id="ARBA00022679"/>
    </source>
</evidence>
<keyword evidence="5" id="KW-0663">Pyridoxal phosphate</keyword>
<keyword evidence="3" id="KW-0032">Aminotransferase</keyword>
<dbReference type="InterPro" id="IPR015421">
    <property type="entry name" value="PyrdxlP-dep_Trfase_major"/>
</dbReference>
<dbReference type="GeneID" id="116293035"/>
<dbReference type="RefSeq" id="XP_031556293.1">
    <property type="nucleotide sequence ID" value="XM_031700433.1"/>
</dbReference>
<dbReference type="Proteomes" id="UP000515163">
    <property type="component" value="Unplaced"/>
</dbReference>
<name>A0A6P8HMP6_ACTTE</name>
<dbReference type="SUPFAM" id="SSF53383">
    <property type="entry name" value="PLP-dependent transferases"/>
    <property type="match status" value="1"/>
</dbReference>
<organism evidence="8 9">
    <name type="scientific">Actinia tenebrosa</name>
    <name type="common">Australian red waratah sea anemone</name>
    <dbReference type="NCBI Taxonomy" id="6105"/>
    <lineage>
        <taxon>Eukaryota</taxon>
        <taxon>Metazoa</taxon>
        <taxon>Cnidaria</taxon>
        <taxon>Anthozoa</taxon>
        <taxon>Hexacorallia</taxon>
        <taxon>Actiniaria</taxon>
        <taxon>Actiniidae</taxon>
        <taxon>Actinia</taxon>
    </lineage>
</organism>
<proteinExistence type="inferred from homology"/>
<sequence>MLVWSVKSCRSLVRSRLVKERSFLLGCFQTIVRGSPVCSNKIAAEVFQARDMSTSKTLIPAQRVAEKPLNIWQELTDLARIHGKVNLGQGMPDFNPPHYVNDALSQAAQSADVPMQQYSRGQGNLRLTNALARMFSKLHGREINPMTEVVVTVGAYEALFDSFMAFVNPGEEVILFDPCFDCYYNQIRLAGGKPVYVTLQQKKGATTAKDWIIDRASIESKITDKTRAIVINSPHNPVGKVLSMEELEMIADICIKHDLLCISDEVYEWLVFNGAKHTRIATFPGMWERTLTISSGGKTFGVTGWKVGWIIGPENLIRSVQAVHTDVTFHVPTPIQEAVATCIERETPLLGTSESHFAQLAELTTKRMEKIASFLTDFGFVPMIPEGGYFMLADFSKVDTGVDLNEYDKSDDPVDYKFIRWLAKEKGIALVPPSAFYGADNKALAGTNVRVCLMKADSSIEKAAELLKKIKK</sequence>
<dbReference type="PANTHER" id="PTHR43807">
    <property type="entry name" value="FI04487P"/>
    <property type="match status" value="1"/>
</dbReference>
<dbReference type="FunFam" id="3.40.640.10:FF:000024">
    <property type="entry name" value="Kynurenine--oxoglutarate transaminase 3"/>
    <property type="match status" value="1"/>
</dbReference>
<dbReference type="Gene3D" id="3.40.640.10">
    <property type="entry name" value="Type I PLP-dependent aspartate aminotransferase-like (Major domain)"/>
    <property type="match status" value="1"/>
</dbReference>
<dbReference type="InterPro" id="IPR051326">
    <property type="entry name" value="Kynurenine-oxoglutarate_AT"/>
</dbReference>
<accession>A0A6P8HMP6</accession>
<dbReference type="KEGG" id="aten:116293035"/>
<dbReference type="GO" id="GO:0005739">
    <property type="term" value="C:mitochondrion"/>
    <property type="evidence" value="ECO:0007669"/>
    <property type="project" value="TreeGrafter"/>
</dbReference>
<evidence type="ECO:0000313" key="8">
    <source>
        <dbReference type="Proteomes" id="UP000515163"/>
    </source>
</evidence>
<reference evidence="9" key="1">
    <citation type="submission" date="2025-08" db="UniProtKB">
        <authorList>
            <consortium name="RefSeq"/>
        </authorList>
    </citation>
    <scope>IDENTIFICATION</scope>
    <source>
        <tissue evidence="9">Tentacle</tissue>
    </source>
</reference>
<keyword evidence="8" id="KW-1185">Reference proteome</keyword>
<protein>
    <submittedName>
        <fullName evidence="9">Kynurenine--oxoglutarate transaminase 3-like</fullName>
    </submittedName>
</protein>
<dbReference type="CDD" id="cd00609">
    <property type="entry name" value="AAT_like"/>
    <property type="match status" value="1"/>
</dbReference>
<dbReference type="AlphaFoldDB" id="A0A6P8HMP6"/>
<dbReference type="Pfam" id="PF00155">
    <property type="entry name" value="Aminotran_1_2"/>
    <property type="match status" value="1"/>
</dbReference>
<dbReference type="FunCoup" id="A0A6P8HMP6">
    <property type="interactions" value="1370"/>
</dbReference>
<evidence type="ECO:0000256" key="1">
    <source>
        <dbReference type="ARBA" id="ARBA00001933"/>
    </source>
</evidence>
<dbReference type="InterPro" id="IPR004839">
    <property type="entry name" value="Aminotransferase_I/II_large"/>
</dbReference>